<evidence type="ECO:0000313" key="1">
    <source>
        <dbReference type="EnsemblMetazoa" id="PPAI010763-PA"/>
    </source>
</evidence>
<proteinExistence type="predicted"/>
<accession>A0A1B0DQH2</accession>
<name>A0A1B0DQH2_PHLPP</name>
<keyword evidence="2" id="KW-1185">Reference proteome</keyword>
<dbReference type="Proteomes" id="UP000092462">
    <property type="component" value="Unassembled WGS sequence"/>
</dbReference>
<evidence type="ECO:0000313" key="2">
    <source>
        <dbReference type="Proteomes" id="UP000092462"/>
    </source>
</evidence>
<organism evidence="1 2">
    <name type="scientific">Phlebotomus papatasi</name>
    <name type="common">Sandfly</name>
    <dbReference type="NCBI Taxonomy" id="29031"/>
    <lineage>
        <taxon>Eukaryota</taxon>
        <taxon>Metazoa</taxon>
        <taxon>Ecdysozoa</taxon>
        <taxon>Arthropoda</taxon>
        <taxon>Hexapoda</taxon>
        <taxon>Insecta</taxon>
        <taxon>Pterygota</taxon>
        <taxon>Neoptera</taxon>
        <taxon>Endopterygota</taxon>
        <taxon>Diptera</taxon>
        <taxon>Nematocera</taxon>
        <taxon>Psychodoidea</taxon>
        <taxon>Psychodidae</taxon>
        <taxon>Phlebotomus</taxon>
        <taxon>Phlebotomus</taxon>
    </lineage>
</organism>
<dbReference type="EMBL" id="AJVK01019121">
    <property type="status" value="NOT_ANNOTATED_CDS"/>
    <property type="molecule type" value="Genomic_DNA"/>
</dbReference>
<reference evidence="1" key="1">
    <citation type="submission" date="2022-08" db="UniProtKB">
        <authorList>
            <consortium name="EnsemblMetazoa"/>
        </authorList>
    </citation>
    <scope>IDENTIFICATION</scope>
    <source>
        <strain evidence="1">Israel</strain>
    </source>
</reference>
<dbReference type="VEuPathDB" id="VectorBase:PPAI010763"/>
<dbReference type="EnsemblMetazoa" id="PPAI010763-RA">
    <property type="protein sequence ID" value="PPAI010763-PA"/>
    <property type="gene ID" value="PPAI010763"/>
</dbReference>
<dbReference type="AlphaFoldDB" id="A0A1B0DQH2"/>
<protein>
    <submittedName>
        <fullName evidence="1">Uncharacterized protein</fullName>
    </submittedName>
</protein>
<sequence length="68" mass="7567">MLPLPLMMLIPLELMPTRATLLAMMRISTMSPHFPDNSSAARMNSKLQRIKMGTVGGIHKSLLRNFSA</sequence>